<dbReference type="Proteomes" id="UP001201262">
    <property type="component" value="Unassembled WGS sequence"/>
</dbReference>
<keyword evidence="5" id="KW-0812">Transmembrane</keyword>
<keyword evidence="11" id="KW-0999">Mitochondrion inner membrane</keyword>
<comment type="function">
    <text evidence="1 11">Component of the MICOS complex, a large protein complex of the mitochondrial inner membrane that plays crucial roles in the maintenance of crista junctions, inner membrane architecture, and formation of contact sites to the outer membrane.</text>
</comment>
<organism evidence="13 14">
    <name type="scientific">Talaromyces proteolyticus</name>
    <dbReference type="NCBI Taxonomy" id="1131652"/>
    <lineage>
        <taxon>Eukaryota</taxon>
        <taxon>Fungi</taxon>
        <taxon>Dikarya</taxon>
        <taxon>Ascomycota</taxon>
        <taxon>Pezizomycotina</taxon>
        <taxon>Eurotiomycetes</taxon>
        <taxon>Eurotiomycetidae</taxon>
        <taxon>Eurotiales</taxon>
        <taxon>Trichocomaceae</taxon>
        <taxon>Talaromyces</taxon>
        <taxon>Talaromyces sect. Bacilispori</taxon>
    </lineage>
</organism>
<comment type="caution">
    <text evidence="13">The sequence shown here is derived from an EMBL/GenBank/DDBJ whole genome shotgun (WGS) entry which is preliminary data.</text>
</comment>
<proteinExistence type="inferred from homology"/>
<keyword evidence="6" id="KW-1133">Transmembrane helix</keyword>
<evidence type="ECO:0000256" key="4">
    <source>
        <dbReference type="ARBA" id="ARBA00018170"/>
    </source>
</evidence>
<feature type="chain" id="PRO_5042106084" description="MICOS complex subunit MIC12" evidence="12">
    <location>
        <begin position="17"/>
        <end position="121"/>
    </location>
</feature>
<evidence type="ECO:0000256" key="7">
    <source>
        <dbReference type="ARBA" id="ARBA00023128"/>
    </source>
</evidence>
<dbReference type="GO" id="GO:0044284">
    <property type="term" value="C:mitochondrial crista junction"/>
    <property type="evidence" value="ECO:0007669"/>
    <property type="project" value="InterPro"/>
</dbReference>
<dbReference type="Pfam" id="PF17050">
    <property type="entry name" value="AIM5"/>
    <property type="match status" value="1"/>
</dbReference>
<dbReference type="AlphaFoldDB" id="A0AAD4PVQ8"/>
<evidence type="ECO:0000256" key="6">
    <source>
        <dbReference type="ARBA" id="ARBA00022989"/>
    </source>
</evidence>
<comment type="subcellular location">
    <subcellularLocation>
        <location evidence="2">Membrane</location>
    </subcellularLocation>
    <subcellularLocation>
        <location evidence="11">Mitochondrion inner membrane</location>
        <topology evidence="11">Single-pass membrane protein</topology>
    </subcellularLocation>
</comment>
<name>A0AAD4PVQ8_9EURO</name>
<comment type="subunit">
    <text evidence="11">Component of the mitochondrial contact site and cristae organizing system (MICOS) complex.</text>
</comment>
<evidence type="ECO:0000313" key="14">
    <source>
        <dbReference type="Proteomes" id="UP001201262"/>
    </source>
</evidence>
<dbReference type="EMBL" id="JAJTJA010000006">
    <property type="protein sequence ID" value="KAH8697020.1"/>
    <property type="molecule type" value="Genomic_DNA"/>
</dbReference>
<evidence type="ECO:0000256" key="3">
    <source>
        <dbReference type="ARBA" id="ARBA00009188"/>
    </source>
</evidence>
<keyword evidence="14" id="KW-1185">Reference proteome</keyword>
<reference evidence="13" key="1">
    <citation type="submission" date="2021-12" db="EMBL/GenBank/DDBJ databases">
        <title>Convergent genome expansion in fungi linked to evolution of root-endophyte symbiosis.</title>
        <authorList>
            <consortium name="DOE Joint Genome Institute"/>
            <person name="Ke Y.-H."/>
            <person name="Bonito G."/>
            <person name="Liao H.-L."/>
            <person name="Looney B."/>
            <person name="Rojas-Flechas A."/>
            <person name="Nash J."/>
            <person name="Hameed K."/>
            <person name="Schadt C."/>
            <person name="Martin F."/>
            <person name="Crous P.W."/>
            <person name="Miettinen O."/>
            <person name="Magnuson J.K."/>
            <person name="Labbe J."/>
            <person name="Jacobson D."/>
            <person name="Doktycz M.J."/>
            <person name="Veneault-Fourrey C."/>
            <person name="Kuo A."/>
            <person name="Mondo S."/>
            <person name="Calhoun S."/>
            <person name="Riley R."/>
            <person name="Ohm R."/>
            <person name="LaButti K."/>
            <person name="Andreopoulos B."/>
            <person name="Pangilinan J."/>
            <person name="Nolan M."/>
            <person name="Tritt A."/>
            <person name="Clum A."/>
            <person name="Lipzen A."/>
            <person name="Daum C."/>
            <person name="Barry K."/>
            <person name="Grigoriev I.V."/>
            <person name="Vilgalys R."/>
        </authorList>
    </citation>
    <scope>NUCLEOTIDE SEQUENCE</scope>
    <source>
        <strain evidence="13">PMI_201</strain>
    </source>
</reference>
<feature type="signal peptide" evidence="12">
    <location>
        <begin position="1"/>
        <end position="16"/>
    </location>
</feature>
<dbReference type="GO" id="GO:0042407">
    <property type="term" value="P:cristae formation"/>
    <property type="evidence" value="ECO:0007669"/>
    <property type="project" value="InterPro"/>
</dbReference>
<evidence type="ECO:0000256" key="1">
    <source>
        <dbReference type="ARBA" id="ARBA00002689"/>
    </source>
</evidence>
<gene>
    <name evidence="13" type="ORF">BGW36DRAFT_358835</name>
</gene>
<evidence type="ECO:0000256" key="8">
    <source>
        <dbReference type="ARBA" id="ARBA00023136"/>
    </source>
</evidence>
<evidence type="ECO:0000256" key="9">
    <source>
        <dbReference type="ARBA" id="ARBA00032159"/>
    </source>
</evidence>
<evidence type="ECO:0000256" key="12">
    <source>
        <dbReference type="SAM" id="SignalP"/>
    </source>
</evidence>
<dbReference type="GO" id="GO:0061617">
    <property type="term" value="C:MICOS complex"/>
    <property type="evidence" value="ECO:0007669"/>
    <property type="project" value="UniProtKB-UniRule"/>
</dbReference>
<dbReference type="RefSeq" id="XP_046071721.1">
    <property type="nucleotide sequence ID" value="XM_046214010.1"/>
</dbReference>
<dbReference type="InterPro" id="IPR031463">
    <property type="entry name" value="Mic12"/>
</dbReference>
<keyword evidence="7 11" id="KW-0496">Mitochondrion</keyword>
<comment type="similarity">
    <text evidence="3 11">Belongs to the MICOS complex subunit Mic12 family.</text>
</comment>
<protein>
    <recommendedName>
        <fullName evidence="4 11">MICOS complex subunit MIC12</fullName>
    </recommendedName>
    <alternativeName>
        <fullName evidence="10 11">Altered inheritance of mitochondria protein 5, mitochondrial</fullName>
    </alternativeName>
    <alternativeName>
        <fullName evidence="9 11">Found in mitochondrial proteome protein 51</fullName>
    </alternativeName>
</protein>
<dbReference type="GeneID" id="70244297"/>
<evidence type="ECO:0000313" key="13">
    <source>
        <dbReference type="EMBL" id="KAH8697020.1"/>
    </source>
</evidence>
<sequence>MGFMTGLFSGFTLTASVLYISVQVHRSTRIQQRDAIREQVEILNELAAPLGAYYRSFAPETPSKDSIAPKPKKPSAEELLKHQWNKEMETLATKALNLRWNDVSHSAAEGFKTITRLLKRE</sequence>
<evidence type="ECO:0000256" key="11">
    <source>
        <dbReference type="RuleBase" id="RU363010"/>
    </source>
</evidence>
<evidence type="ECO:0000256" key="5">
    <source>
        <dbReference type="ARBA" id="ARBA00022692"/>
    </source>
</evidence>
<accession>A0AAD4PVQ8</accession>
<keyword evidence="12" id="KW-0732">Signal</keyword>
<keyword evidence="8" id="KW-0472">Membrane</keyword>
<evidence type="ECO:0000256" key="10">
    <source>
        <dbReference type="ARBA" id="ARBA00032985"/>
    </source>
</evidence>
<evidence type="ECO:0000256" key="2">
    <source>
        <dbReference type="ARBA" id="ARBA00004370"/>
    </source>
</evidence>